<evidence type="ECO:0000256" key="10">
    <source>
        <dbReference type="ARBA" id="ARBA00023180"/>
    </source>
</evidence>
<evidence type="ECO:0000256" key="13">
    <source>
        <dbReference type="SAM" id="Coils"/>
    </source>
</evidence>
<keyword evidence="10" id="KW-0325">Glycoprotein</keyword>
<evidence type="ECO:0000256" key="12">
    <source>
        <dbReference type="RuleBase" id="RU363063"/>
    </source>
</evidence>
<keyword evidence="5" id="KW-0812">Transmembrane</keyword>
<keyword evidence="4 15" id="KW-0808">Transferase</keyword>
<sequence>LQCLLAAGLLALCCLFYPDSSLWSRTPQSRTHPPHPKAAPRFIRPPSPLPITPCVANSSVANSSGFWGLPGHIQDFLRYRHCRSFPQLLGDPNKCGGAQGSPQISLLLAIKSSPINYSRRQAIRRTWGSERTFEGASIRRVFLLGVSPDGRRLPLLNRLLRREQREFGDVLQWDFHDTFFNLSLKQVLFHSWLEENCPGVRFVFNGDDDVFVNTDNVVRFIAARREEEEEKKKKKEEEEEEEEEQHLMVGSVLIGTGPIRQRNSKYFIPVELQPSERYPPYCSGGGMLMSGFTARVISRESRHVAIFPIDDVYLGMCLERAGLLPSSHPGVRTGGLWVPGNSDPLDPCYYRELLLVHRFVPYEMALVWEAIHDPQLSCGK</sequence>
<evidence type="ECO:0000256" key="3">
    <source>
        <dbReference type="ARBA" id="ARBA00022676"/>
    </source>
</evidence>
<evidence type="ECO:0000256" key="1">
    <source>
        <dbReference type="ARBA" id="ARBA00004323"/>
    </source>
</evidence>
<evidence type="ECO:0000256" key="14">
    <source>
        <dbReference type="SAM" id="SignalP"/>
    </source>
</evidence>
<dbReference type="GO" id="GO:0008499">
    <property type="term" value="F:N-acetyl-beta-D-glucosaminide beta-(1,3)-galactosyltransferase activity"/>
    <property type="evidence" value="ECO:0007669"/>
    <property type="project" value="UniProtKB-ARBA"/>
</dbReference>
<organism evidence="15 16">
    <name type="scientific">Upupa epops</name>
    <name type="common">Eurasian hoopoe</name>
    <dbReference type="NCBI Taxonomy" id="57439"/>
    <lineage>
        <taxon>Eukaryota</taxon>
        <taxon>Metazoa</taxon>
        <taxon>Chordata</taxon>
        <taxon>Craniata</taxon>
        <taxon>Vertebrata</taxon>
        <taxon>Euteleostomi</taxon>
        <taxon>Archelosauria</taxon>
        <taxon>Archosauria</taxon>
        <taxon>Dinosauria</taxon>
        <taxon>Saurischia</taxon>
        <taxon>Theropoda</taxon>
        <taxon>Coelurosauria</taxon>
        <taxon>Aves</taxon>
        <taxon>Neognathae</taxon>
        <taxon>Neoaves</taxon>
        <taxon>Telluraves</taxon>
        <taxon>Coraciimorphae</taxon>
        <taxon>Bucerotiformes</taxon>
        <taxon>Upupidae</taxon>
        <taxon>Upupa</taxon>
    </lineage>
</organism>
<evidence type="ECO:0000256" key="6">
    <source>
        <dbReference type="ARBA" id="ARBA00022968"/>
    </source>
</evidence>
<keyword evidence="6" id="KW-0735">Signal-anchor</keyword>
<dbReference type="PANTHER" id="PTHR11214:SF23">
    <property type="entry name" value="N-ACETYLLACTOSAMINIDE BETA-1,3-N-ACETYLGLUCOSAMINYLTRANSFERASE 3"/>
    <property type="match status" value="1"/>
</dbReference>
<evidence type="ECO:0000313" key="15">
    <source>
        <dbReference type="EMBL" id="NWU99265.1"/>
    </source>
</evidence>
<reference evidence="15 16" key="1">
    <citation type="submission" date="2019-09" db="EMBL/GenBank/DDBJ databases">
        <title>Bird 10,000 Genomes (B10K) Project - Family phase.</title>
        <authorList>
            <person name="Zhang G."/>
        </authorList>
    </citation>
    <scope>NUCLEOTIDE SEQUENCE [LARGE SCALE GENOMIC DNA]</scope>
    <source>
        <strain evidence="15">B10K-DU-012-37</strain>
    </source>
</reference>
<comment type="caution">
    <text evidence="15">The sequence shown here is derived from an EMBL/GenBank/DDBJ whole genome shotgun (WGS) entry which is preliminary data.</text>
</comment>
<evidence type="ECO:0000256" key="7">
    <source>
        <dbReference type="ARBA" id="ARBA00022989"/>
    </source>
</evidence>
<comment type="subcellular location">
    <subcellularLocation>
        <location evidence="1 12">Golgi apparatus membrane</location>
        <topology evidence="1 12">Single-pass type II membrane protein</topology>
    </subcellularLocation>
</comment>
<dbReference type="EC" id="2.4.1.-" evidence="12"/>
<name>A0A7K6BAA5_UPUEP</name>
<keyword evidence="14" id="KW-0732">Signal</keyword>
<comment type="similarity">
    <text evidence="2 12">Belongs to the glycosyltransferase 31 family.</text>
</comment>
<evidence type="ECO:0000256" key="9">
    <source>
        <dbReference type="ARBA" id="ARBA00023136"/>
    </source>
</evidence>
<evidence type="ECO:0000256" key="11">
    <source>
        <dbReference type="ARBA" id="ARBA00043952"/>
    </source>
</evidence>
<keyword evidence="16" id="KW-1185">Reference proteome</keyword>
<dbReference type="Proteomes" id="UP000544127">
    <property type="component" value="Unassembled WGS sequence"/>
</dbReference>
<evidence type="ECO:0000256" key="5">
    <source>
        <dbReference type="ARBA" id="ARBA00022692"/>
    </source>
</evidence>
<keyword evidence="8 12" id="KW-0333">Golgi apparatus</keyword>
<feature type="coiled-coil region" evidence="13">
    <location>
        <begin position="217"/>
        <end position="247"/>
    </location>
</feature>
<feature type="signal peptide" evidence="14">
    <location>
        <begin position="1"/>
        <end position="21"/>
    </location>
</feature>
<dbReference type="PANTHER" id="PTHR11214">
    <property type="entry name" value="BETA-1,3-N-ACETYLGLUCOSAMINYLTRANSFERASE"/>
    <property type="match status" value="1"/>
</dbReference>
<dbReference type="Pfam" id="PF01762">
    <property type="entry name" value="Galactosyl_T"/>
    <property type="match status" value="1"/>
</dbReference>
<dbReference type="Gene3D" id="3.90.550.50">
    <property type="match status" value="1"/>
</dbReference>
<dbReference type="EMBL" id="VZRI01011436">
    <property type="protein sequence ID" value="NWU99265.1"/>
    <property type="molecule type" value="Genomic_DNA"/>
</dbReference>
<dbReference type="GO" id="GO:0030311">
    <property type="term" value="P:poly-N-acetyllactosamine biosynthetic process"/>
    <property type="evidence" value="ECO:0007669"/>
    <property type="project" value="TreeGrafter"/>
</dbReference>
<evidence type="ECO:0000256" key="4">
    <source>
        <dbReference type="ARBA" id="ARBA00022679"/>
    </source>
</evidence>
<dbReference type="InterPro" id="IPR002659">
    <property type="entry name" value="Glyco_trans_31"/>
</dbReference>
<evidence type="ECO:0000256" key="2">
    <source>
        <dbReference type="ARBA" id="ARBA00008661"/>
    </source>
</evidence>
<keyword evidence="3 12" id="KW-0328">Glycosyltransferase</keyword>
<dbReference type="FunFam" id="3.90.550.50:FF:000009">
    <property type="entry name" value="Hexosyltransferase"/>
    <property type="match status" value="1"/>
</dbReference>
<dbReference type="AlphaFoldDB" id="A0A7K6BAA5"/>
<accession>A0A7K6BAA5</accession>
<protein>
    <recommendedName>
        <fullName evidence="12">Hexosyltransferase</fullName>
        <ecNumber evidence="12">2.4.1.-</ecNumber>
    </recommendedName>
</protein>
<evidence type="ECO:0000313" key="16">
    <source>
        <dbReference type="Proteomes" id="UP000544127"/>
    </source>
</evidence>
<gene>
    <name evidence="15" type="primary">B3gnt6</name>
    <name evidence="15" type="ORF">UPUEPO_R14444</name>
</gene>
<evidence type="ECO:0000256" key="8">
    <source>
        <dbReference type="ARBA" id="ARBA00023034"/>
    </source>
</evidence>
<proteinExistence type="inferred from homology"/>
<dbReference type="GO" id="GO:0016266">
    <property type="term" value="P:protein O-linked glycosylation via N-acetyl-galactosamine"/>
    <property type="evidence" value="ECO:0007669"/>
    <property type="project" value="UniProtKB-ARBA"/>
</dbReference>
<feature type="chain" id="PRO_5029537842" description="Hexosyltransferase" evidence="14">
    <location>
        <begin position="22"/>
        <end position="380"/>
    </location>
</feature>
<keyword evidence="13" id="KW-0175">Coiled coil</keyword>
<dbReference type="GO" id="GO:0000139">
    <property type="term" value="C:Golgi membrane"/>
    <property type="evidence" value="ECO:0007669"/>
    <property type="project" value="UniProtKB-SubCell"/>
</dbReference>
<dbReference type="OrthoDB" id="2139606at2759"/>
<comment type="pathway">
    <text evidence="11">Protein modification.</text>
</comment>
<feature type="non-terminal residue" evidence="15">
    <location>
        <position position="380"/>
    </location>
</feature>
<feature type="non-terminal residue" evidence="15">
    <location>
        <position position="1"/>
    </location>
</feature>
<keyword evidence="7" id="KW-1133">Transmembrane helix</keyword>
<keyword evidence="9" id="KW-0472">Membrane</keyword>